<name>A0AAF3EGW0_9BILA</name>
<sequence length="348" mass="38220">MPLGKATEVVASLVVAGGLACTWCASTQFSRAALSGHKDDFSAPYFLMWFHTNLIVSCYPVYLLSARIRKMNLKEAHAEAQLVFGEAGLCFWSIVKYVLPFLFLWTGANYLYARCLSHVSASIATSISSGNAAMVYVLAIFILSERFHMQKAFAVILGVGGIVLISIDPSDKSDGQWVGYVLAVVSAFFSALYKVIFKKVIGDATLSQVSLFMTCLGFLNLTINVIPAFVLAYTVETLKWAYVPWGFIFGGAILALMFDFLINFGIALLNPLVISVGMLVGIPVNTAVDMVRGKVSTDSWYIYVGTILVILSFMLIVVPWQYNPACLEKPDEEKEKDDSKMDSSFGEE</sequence>
<keyword evidence="2" id="KW-1133">Transmembrane helix</keyword>
<dbReference type="SUPFAM" id="SSF103481">
    <property type="entry name" value="Multidrug resistance efflux transporter EmrE"/>
    <property type="match status" value="1"/>
</dbReference>
<keyword evidence="2" id="KW-0812">Transmembrane</keyword>
<feature type="transmembrane region" description="Helical" evidence="2">
    <location>
        <begin position="179"/>
        <end position="197"/>
    </location>
</feature>
<keyword evidence="3" id="KW-1185">Reference proteome</keyword>
<dbReference type="PROSITE" id="PS51257">
    <property type="entry name" value="PROKAR_LIPOPROTEIN"/>
    <property type="match status" value="1"/>
</dbReference>
<feature type="transmembrane region" description="Helical" evidence="2">
    <location>
        <begin position="300"/>
        <end position="320"/>
    </location>
</feature>
<evidence type="ECO:0000313" key="4">
    <source>
        <dbReference type="WBParaSite" id="MBELARI_LOCUS13226"/>
    </source>
</evidence>
<feature type="transmembrane region" description="Helical" evidence="2">
    <location>
        <begin position="241"/>
        <end position="261"/>
    </location>
</feature>
<feature type="transmembrane region" description="Helical" evidence="2">
    <location>
        <begin position="119"/>
        <end position="143"/>
    </location>
</feature>
<accession>A0AAF3EGW0</accession>
<dbReference type="Proteomes" id="UP000887575">
    <property type="component" value="Unassembled WGS sequence"/>
</dbReference>
<organism evidence="3 4">
    <name type="scientific">Mesorhabditis belari</name>
    <dbReference type="NCBI Taxonomy" id="2138241"/>
    <lineage>
        <taxon>Eukaryota</taxon>
        <taxon>Metazoa</taxon>
        <taxon>Ecdysozoa</taxon>
        <taxon>Nematoda</taxon>
        <taxon>Chromadorea</taxon>
        <taxon>Rhabditida</taxon>
        <taxon>Rhabditina</taxon>
        <taxon>Rhabditomorpha</taxon>
        <taxon>Rhabditoidea</taxon>
        <taxon>Rhabditidae</taxon>
        <taxon>Mesorhabditinae</taxon>
        <taxon>Mesorhabditis</taxon>
    </lineage>
</organism>
<dbReference type="WBParaSite" id="MBELARI_LOCUS13226">
    <property type="protein sequence ID" value="MBELARI_LOCUS13226"/>
    <property type="gene ID" value="MBELARI_LOCUS13226"/>
</dbReference>
<dbReference type="Pfam" id="PF16913">
    <property type="entry name" value="PUNUT"/>
    <property type="match status" value="1"/>
</dbReference>
<feature type="region of interest" description="Disordered" evidence="1">
    <location>
        <begin position="329"/>
        <end position="348"/>
    </location>
</feature>
<feature type="transmembrane region" description="Helical" evidence="2">
    <location>
        <begin position="268"/>
        <end position="288"/>
    </location>
</feature>
<feature type="compositionally biased region" description="Basic and acidic residues" evidence="1">
    <location>
        <begin position="329"/>
        <end position="341"/>
    </location>
</feature>
<dbReference type="AlphaFoldDB" id="A0AAF3EGW0"/>
<dbReference type="PANTHER" id="PTHR19346">
    <property type="entry name" value="SUGAR PHOSPHATE TRANSPORTER DOMAIN-CONTAINING PROTEIN"/>
    <property type="match status" value="1"/>
</dbReference>
<proteinExistence type="predicted"/>
<keyword evidence="2" id="KW-0472">Membrane</keyword>
<dbReference type="PANTHER" id="PTHR19346:SF4">
    <property type="entry name" value="SUGAR PHOSPHATE TRANSPORTER DOMAIN-CONTAINING PROTEIN"/>
    <property type="match status" value="1"/>
</dbReference>
<dbReference type="InterPro" id="IPR026505">
    <property type="entry name" value="Solute_c_fam_35_mem_F3/F4"/>
</dbReference>
<evidence type="ECO:0000256" key="2">
    <source>
        <dbReference type="SAM" id="Phobius"/>
    </source>
</evidence>
<feature type="transmembrane region" description="Helical" evidence="2">
    <location>
        <begin position="48"/>
        <end position="68"/>
    </location>
</feature>
<feature type="transmembrane region" description="Helical" evidence="2">
    <location>
        <begin position="209"/>
        <end position="235"/>
    </location>
</feature>
<evidence type="ECO:0000256" key="1">
    <source>
        <dbReference type="SAM" id="MobiDB-lite"/>
    </source>
</evidence>
<evidence type="ECO:0008006" key="5">
    <source>
        <dbReference type="Google" id="ProtNLM"/>
    </source>
</evidence>
<feature type="transmembrane region" description="Helical" evidence="2">
    <location>
        <begin position="89"/>
        <end position="113"/>
    </location>
</feature>
<dbReference type="Gene3D" id="1.10.3730.20">
    <property type="match status" value="1"/>
</dbReference>
<protein>
    <recommendedName>
        <fullName evidence="5">EamA domain-containing protein</fullName>
    </recommendedName>
</protein>
<evidence type="ECO:0000313" key="3">
    <source>
        <dbReference type="Proteomes" id="UP000887575"/>
    </source>
</evidence>
<dbReference type="InterPro" id="IPR037185">
    <property type="entry name" value="EmrE-like"/>
</dbReference>
<feature type="transmembrane region" description="Helical" evidence="2">
    <location>
        <begin position="150"/>
        <end position="167"/>
    </location>
</feature>
<reference evidence="4" key="1">
    <citation type="submission" date="2024-02" db="UniProtKB">
        <authorList>
            <consortium name="WormBaseParasite"/>
        </authorList>
    </citation>
    <scope>IDENTIFICATION</scope>
</reference>